<name>A0A1H8R5U2_9ACTN</name>
<organism evidence="1 2">
    <name type="scientific">Denitrobacterium detoxificans</name>
    <dbReference type="NCBI Taxonomy" id="79604"/>
    <lineage>
        <taxon>Bacteria</taxon>
        <taxon>Bacillati</taxon>
        <taxon>Actinomycetota</taxon>
        <taxon>Coriobacteriia</taxon>
        <taxon>Eggerthellales</taxon>
        <taxon>Eggerthellaceae</taxon>
        <taxon>Denitrobacterium</taxon>
    </lineage>
</organism>
<dbReference type="EMBL" id="FOEC01000003">
    <property type="protein sequence ID" value="SEO61293.1"/>
    <property type="molecule type" value="Genomic_DNA"/>
</dbReference>
<keyword evidence="2" id="KW-1185">Reference proteome</keyword>
<dbReference type="AlphaFoldDB" id="A0A1H8R5U2"/>
<proteinExistence type="predicted"/>
<evidence type="ECO:0000313" key="2">
    <source>
        <dbReference type="Proteomes" id="UP000182975"/>
    </source>
</evidence>
<dbReference type="Proteomes" id="UP000182975">
    <property type="component" value="Unassembled WGS sequence"/>
</dbReference>
<dbReference type="RefSeq" id="WP_074777163.1">
    <property type="nucleotide sequence ID" value="NZ_CP011402.1"/>
</dbReference>
<protein>
    <submittedName>
        <fullName evidence="1">Transcriptional regulator, AbiEi antitoxin, Type IV TA system</fullName>
    </submittedName>
</protein>
<sequence>MLYTYIDMIDRYGSAYQIGRAVDSGDVYKVASGLYSDARHPDPNVVVCARYPKAVLTMDSAFYLHGLTDVIPELVHVATPRNSTRIRSTQVRQYFMEQRLMDVGVSHRQIEGSDLRVFSKERMLVELLRSSGTLAFDYYKELIGSYRKIADELDMREVEDCVALYKRADTLFEMMQREVL</sequence>
<reference evidence="2" key="1">
    <citation type="submission" date="2016-10" db="EMBL/GenBank/DDBJ databases">
        <authorList>
            <person name="Varghese N."/>
        </authorList>
    </citation>
    <scope>NUCLEOTIDE SEQUENCE [LARGE SCALE GENOMIC DNA]</scope>
    <source>
        <strain evidence="2">DSM 21843</strain>
    </source>
</reference>
<accession>A0A1H8R5U2</accession>
<evidence type="ECO:0000313" key="1">
    <source>
        <dbReference type="EMBL" id="SEO61293.1"/>
    </source>
</evidence>
<dbReference type="OrthoDB" id="9801429at2"/>
<gene>
    <name evidence="1" type="ORF">SAMN02910314_00658</name>
</gene>